<evidence type="ECO:0000256" key="1">
    <source>
        <dbReference type="SAM" id="Phobius"/>
    </source>
</evidence>
<feature type="transmembrane region" description="Helical" evidence="1">
    <location>
        <begin position="63"/>
        <end position="81"/>
    </location>
</feature>
<keyword evidence="1" id="KW-0812">Transmembrane</keyword>
<accession>A0A916ZXI4</accession>
<keyword evidence="1" id="KW-0472">Membrane</keyword>
<evidence type="ECO:0000313" key="2">
    <source>
        <dbReference type="EMBL" id="GGE18024.1"/>
    </source>
</evidence>
<gene>
    <name evidence="2" type="ORF">GCM10011390_41490</name>
</gene>
<keyword evidence="1" id="KW-1133">Transmembrane helix</keyword>
<evidence type="ECO:0000313" key="3">
    <source>
        <dbReference type="Proteomes" id="UP000644699"/>
    </source>
</evidence>
<organism evidence="2 3">
    <name type="scientific">Aureimonas endophytica</name>
    <dbReference type="NCBI Taxonomy" id="2027858"/>
    <lineage>
        <taxon>Bacteria</taxon>
        <taxon>Pseudomonadati</taxon>
        <taxon>Pseudomonadota</taxon>
        <taxon>Alphaproteobacteria</taxon>
        <taxon>Hyphomicrobiales</taxon>
        <taxon>Aurantimonadaceae</taxon>
        <taxon>Aureimonas</taxon>
    </lineage>
</organism>
<reference evidence="2" key="2">
    <citation type="submission" date="2020-09" db="EMBL/GenBank/DDBJ databases">
        <authorList>
            <person name="Sun Q."/>
            <person name="Zhou Y."/>
        </authorList>
    </citation>
    <scope>NUCLEOTIDE SEQUENCE</scope>
    <source>
        <strain evidence="2">CGMCC 1.15367</strain>
    </source>
</reference>
<dbReference type="RefSeq" id="WP_188911904.1">
    <property type="nucleotide sequence ID" value="NZ_BMIQ01000008.1"/>
</dbReference>
<comment type="caution">
    <text evidence="2">The sequence shown here is derived from an EMBL/GenBank/DDBJ whole genome shotgun (WGS) entry which is preliminary data.</text>
</comment>
<dbReference type="EMBL" id="BMIQ01000008">
    <property type="protein sequence ID" value="GGE18024.1"/>
    <property type="molecule type" value="Genomic_DNA"/>
</dbReference>
<dbReference type="AlphaFoldDB" id="A0A916ZXI4"/>
<keyword evidence="3" id="KW-1185">Reference proteome</keyword>
<name>A0A916ZXI4_9HYPH</name>
<sequence length="92" mass="9944">MQDNIDLLRKDHTALASSVSILVKEVSDLKIEKAVDVERDKNLQERLTRIEKSIDALRDIGKWALTSFVGALIAAIVTFVVKGGLSGGPPGT</sequence>
<proteinExistence type="predicted"/>
<reference evidence="2" key="1">
    <citation type="journal article" date="2014" name="Int. J. Syst. Evol. Microbiol.">
        <title>Complete genome sequence of Corynebacterium casei LMG S-19264T (=DSM 44701T), isolated from a smear-ripened cheese.</title>
        <authorList>
            <consortium name="US DOE Joint Genome Institute (JGI-PGF)"/>
            <person name="Walter F."/>
            <person name="Albersmeier A."/>
            <person name="Kalinowski J."/>
            <person name="Ruckert C."/>
        </authorList>
    </citation>
    <scope>NUCLEOTIDE SEQUENCE</scope>
    <source>
        <strain evidence="2">CGMCC 1.15367</strain>
    </source>
</reference>
<evidence type="ECO:0008006" key="4">
    <source>
        <dbReference type="Google" id="ProtNLM"/>
    </source>
</evidence>
<protein>
    <recommendedName>
        <fullName evidence="4">Hemolysin XhlA</fullName>
    </recommendedName>
</protein>
<dbReference type="Proteomes" id="UP000644699">
    <property type="component" value="Unassembled WGS sequence"/>
</dbReference>